<dbReference type="AlphaFoldDB" id="A0AAW0H3Y2"/>
<sequence length="114" mass="11899">MVCQRRLAVAIEAGVFTPGQSCGLRPGRVDSESLVNGGIVEPGAKAIMFEDVSGLSLSISGNKNDLLEMTDEEQQGQCLRIVSPVSPTGLYCCYAVIIVLTVAVIALSVALSLS</sequence>
<accession>A0AAW0H3Y2</accession>
<keyword evidence="1" id="KW-0812">Transmembrane</keyword>
<dbReference type="EMBL" id="JBBHLL010000816">
    <property type="protein sequence ID" value="KAK7797537.1"/>
    <property type="molecule type" value="Genomic_DNA"/>
</dbReference>
<protein>
    <submittedName>
        <fullName evidence="2">Uncharacterized protein</fullName>
    </submittedName>
</protein>
<name>A0AAW0H3Y2_MYOGA</name>
<evidence type="ECO:0000256" key="1">
    <source>
        <dbReference type="SAM" id="Phobius"/>
    </source>
</evidence>
<gene>
    <name evidence="2" type="ORF">U0070_000969</name>
</gene>
<evidence type="ECO:0000313" key="2">
    <source>
        <dbReference type="EMBL" id="KAK7797537.1"/>
    </source>
</evidence>
<proteinExistence type="predicted"/>
<feature type="transmembrane region" description="Helical" evidence="1">
    <location>
        <begin position="89"/>
        <end position="113"/>
    </location>
</feature>
<comment type="caution">
    <text evidence="2">The sequence shown here is derived from an EMBL/GenBank/DDBJ whole genome shotgun (WGS) entry which is preliminary data.</text>
</comment>
<keyword evidence="1" id="KW-1133">Transmembrane helix</keyword>
<feature type="non-terminal residue" evidence="2">
    <location>
        <position position="114"/>
    </location>
</feature>
<reference evidence="2 3" key="1">
    <citation type="journal article" date="2023" name="bioRxiv">
        <title>Conserved and derived expression patterns and positive selection on dental genes reveal complex evolutionary context of ever-growing rodent molars.</title>
        <authorList>
            <person name="Calamari Z.T."/>
            <person name="Song A."/>
            <person name="Cohen E."/>
            <person name="Akter M."/>
            <person name="Roy R.D."/>
            <person name="Hallikas O."/>
            <person name="Christensen M.M."/>
            <person name="Li P."/>
            <person name="Marangoni P."/>
            <person name="Jernvall J."/>
            <person name="Klein O.D."/>
        </authorList>
    </citation>
    <scope>NUCLEOTIDE SEQUENCE [LARGE SCALE GENOMIC DNA]</scope>
    <source>
        <strain evidence="2">V071</strain>
    </source>
</reference>
<organism evidence="2 3">
    <name type="scientific">Myodes glareolus</name>
    <name type="common">Bank vole</name>
    <name type="synonym">Clethrionomys glareolus</name>
    <dbReference type="NCBI Taxonomy" id="447135"/>
    <lineage>
        <taxon>Eukaryota</taxon>
        <taxon>Metazoa</taxon>
        <taxon>Chordata</taxon>
        <taxon>Craniata</taxon>
        <taxon>Vertebrata</taxon>
        <taxon>Euteleostomi</taxon>
        <taxon>Mammalia</taxon>
        <taxon>Eutheria</taxon>
        <taxon>Euarchontoglires</taxon>
        <taxon>Glires</taxon>
        <taxon>Rodentia</taxon>
        <taxon>Myomorpha</taxon>
        <taxon>Muroidea</taxon>
        <taxon>Cricetidae</taxon>
        <taxon>Arvicolinae</taxon>
        <taxon>Myodes</taxon>
    </lineage>
</organism>
<keyword evidence="1" id="KW-0472">Membrane</keyword>
<keyword evidence="3" id="KW-1185">Reference proteome</keyword>
<dbReference type="Proteomes" id="UP001488838">
    <property type="component" value="Unassembled WGS sequence"/>
</dbReference>
<evidence type="ECO:0000313" key="3">
    <source>
        <dbReference type="Proteomes" id="UP001488838"/>
    </source>
</evidence>